<gene>
    <name evidence="1" type="ORF">HOLleu_17946</name>
</gene>
<reference evidence="1" key="1">
    <citation type="submission" date="2021-10" db="EMBL/GenBank/DDBJ databases">
        <title>Tropical sea cucumber genome reveals ecological adaptation and Cuvierian tubules defense mechanism.</title>
        <authorList>
            <person name="Chen T."/>
        </authorList>
    </citation>
    <scope>NUCLEOTIDE SEQUENCE</scope>
    <source>
        <strain evidence="1">Nanhai2018</strain>
        <tissue evidence="1">Muscle</tissue>
    </source>
</reference>
<evidence type="ECO:0000313" key="1">
    <source>
        <dbReference type="EMBL" id="KAJ8037193.1"/>
    </source>
</evidence>
<evidence type="ECO:0000313" key="2">
    <source>
        <dbReference type="Proteomes" id="UP001152320"/>
    </source>
</evidence>
<keyword evidence="2" id="KW-1185">Reference proteome</keyword>
<sequence>MEDEPSGKRAFQLVSLANRAWILSLSGESQEAIAPITSKLLKFYGEYLSNNYNEKEKAYLDAIEAFALRRLFLVEKSEEKYKSAIKVIPDIAMWHFELGRVVGGSNPVLEPHKKTETKIPHYKMALQLKPDYVRCMVTLIDCYLRVGNVKDARVVMNHLEQYDTSHIATAICVKAFFYNRLNEYDRALKILFEAEGLDHSNIYKDIAFTYILKSRSKSTSPLERNNFLKDALTYVEKCLSKHPSSYMVSQLNLKFFVN</sequence>
<dbReference type="AlphaFoldDB" id="A0A9Q1C2S8"/>
<proteinExistence type="predicted"/>
<name>A0A9Q1C2S8_HOLLE</name>
<protein>
    <submittedName>
        <fullName evidence="1">Uncharacterized protein</fullName>
    </submittedName>
</protein>
<dbReference type="Gene3D" id="1.25.40.10">
    <property type="entry name" value="Tetratricopeptide repeat domain"/>
    <property type="match status" value="1"/>
</dbReference>
<comment type="caution">
    <text evidence="1">The sequence shown here is derived from an EMBL/GenBank/DDBJ whole genome shotgun (WGS) entry which is preliminary data.</text>
</comment>
<dbReference type="OrthoDB" id="343875at2759"/>
<accession>A0A9Q1C2S8</accession>
<dbReference type="InterPro" id="IPR011990">
    <property type="entry name" value="TPR-like_helical_dom_sf"/>
</dbReference>
<dbReference type="Proteomes" id="UP001152320">
    <property type="component" value="Chromosome 8"/>
</dbReference>
<organism evidence="1 2">
    <name type="scientific">Holothuria leucospilota</name>
    <name type="common">Black long sea cucumber</name>
    <name type="synonym">Mertensiothuria leucospilota</name>
    <dbReference type="NCBI Taxonomy" id="206669"/>
    <lineage>
        <taxon>Eukaryota</taxon>
        <taxon>Metazoa</taxon>
        <taxon>Echinodermata</taxon>
        <taxon>Eleutherozoa</taxon>
        <taxon>Echinozoa</taxon>
        <taxon>Holothuroidea</taxon>
        <taxon>Aspidochirotacea</taxon>
        <taxon>Aspidochirotida</taxon>
        <taxon>Holothuriidae</taxon>
        <taxon>Holothuria</taxon>
    </lineage>
</organism>
<dbReference type="SUPFAM" id="SSF48452">
    <property type="entry name" value="TPR-like"/>
    <property type="match status" value="1"/>
</dbReference>
<dbReference type="EMBL" id="JAIZAY010000008">
    <property type="protein sequence ID" value="KAJ8037193.1"/>
    <property type="molecule type" value="Genomic_DNA"/>
</dbReference>